<dbReference type="SMART" id="SM00966">
    <property type="entry name" value="SpoVT_AbrB"/>
    <property type="match status" value="1"/>
</dbReference>
<organism evidence="2">
    <name type="scientific">uncultured Cytophagales bacterium</name>
    <dbReference type="NCBI Taxonomy" id="158755"/>
    <lineage>
        <taxon>Bacteria</taxon>
        <taxon>Pseudomonadati</taxon>
        <taxon>Bacteroidota</taxon>
        <taxon>Sphingobacteriia</taxon>
        <taxon>Sphingobacteriales</taxon>
        <taxon>environmental samples</taxon>
    </lineage>
</organism>
<dbReference type="SUPFAM" id="SSF89447">
    <property type="entry name" value="AbrB/MazE/MraZ-like"/>
    <property type="match status" value="1"/>
</dbReference>
<dbReference type="GO" id="GO:0003677">
    <property type="term" value="F:DNA binding"/>
    <property type="evidence" value="ECO:0007669"/>
    <property type="project" value="InterPro"/>
</dbReference>
<gene>
    <name evidence="2" type="ORF">AVDCRST_MAG56-1644</name>
</gene>
<dbReference type="AlphaFoldDB" id="A0A6J4I7D6"/>
<evidence type="ECO:0000313" key="2">
    <source>
        <dbReference type="EMBL" id="CAA9244459.1"/>
    </source>
</evidence>
<name>A0A6J4I7D6_9SPHI</name>
<accession>A0A6J4I7D6</accession>
<dbReference type="InterPro" id="IPR007159">
    <property type="entry name" value="SpoVT-AbrB_dom"/>
</dbReference>
<dbReference type="Gene3D" id="2.10.260.10">
    <property type="match status" value="1"/>
</dbReference>
<protein>
    <recommendedName>
        <fullName evidence="1">SpoVT-AbrB domain-containing protein</fullName>
    </recommendedName>
</protein>
<reference evidence="2" key="1">
    <citation type="submission" date="2020-02" db="EMBL/GenBank/DDBJ databases">
        <authorList>
            <person name="Meier V. D."/>
        </authorList>
    </citation>
    <scope>NUCLEOTIDE SEQUENCE</scope>
    <source>
        <strain evidence="2">AVDCRST_MAG56</strain>
    </source>
</reference>
<dbReference type="InterPro" id="IPR037914">
    <property type="entry name" value="SpoVT-AbrB_sf"/>
</dbReference>
<sequence length="85" mass="9814">MRTKIVRIGNSRGIILNKSLLQQYGLKEEVEIHPQENGLLITPLAEAPRQGWDQQFKDAIAAGHLPESEMLEGFSNHFEEDEWQW</sequence>
<feature type="domain" description="SpoVT-AbrB" evidence="1">
    <location>
        <begin position="6"/>
        <end position="49"/>
    </location>
</feature>
<dbReference type="EMBL" id="CADCTQ010000152">
    <property type="protein sequence ID" value="CAA9244459.1"/>
    <property type="molecule type" value="Genomic_DNA"/>
</dbReference>
<proteinExistence type="predicted"/>
<evidence type="ECO:0000259" key="1">
    <source>
        <dbReference type="SMART" id="SM00966"/>
    </source>
</evidence>